<reference evidence="19" key="2">
    <citation type="submission" date="2021-04" db="EMBL/GenBank/DDBJ databases">
        <authorList>
            <person name="Gilroy R."/>
        </authorList>
    </citation>
    <scope>NUCLEOTIDE SEQUENCE</scope>
    <source>
        <strain evidence="19">ChiBcec1-1093</strain>
    </source>
</reference>
<comment type="catalytic activity">
    <reaction evidence="14">
        <text>ATP + H2O + cellular proteinSide 1 = ADP + phosphate + cellular proteinSide 2.</text>
        <dbReference type="EC" id="7.4.2.8"/>
    </reaction>
</comment>
<keyword evidence="9 14" id="KW-0067">ATP-binding</keyword>
<keyword evidence="6" id="KW-0479">Metal-binding</keyword>
<dbReference type="InterPro" id="IPR020937">
    <property type="entry name" value="SecA_CS"/>
</dbReference>
<keyword evidence="4 14" id="KW-1003">Cell membrane</keyword>
<dbReference type="SUPFAM" id="SSF52540">
    <property type="entry name" value="P-loop containing nucleoside triphosphate hydrolases"/>
    <property type="match status" value="2"/>
</dbReference>
<dbReference type="PROSITE" id="PS51192">
    <property type="entry name" value="HELICASE_ATP_BIND_1"/>
    <property type="match status" value="1"/>
</dbReference>
<dbReference type="FunFam" id="3.40.50.300:FF:000429">
    <property type="entry name" value="Preprotein translocase subunit SecA"/>
    <property type="match status" value="1"/>
</dbReference>
<keyword evidence="8" id="KW-0862">Zinc</keyword>
<dbReference type="GO" id="GO:0008564">
    <property type="term" value="F:protein-exporting ATPase activity"/>
    <property type="evidence" value="ECO:0007669"/>
    <property type="project" value="UniProtKB-EC"/>
</dbReference>
<comment type="similarity">
    <text evidence="2 14 15">Belongs to the SecA family.</text>
</comment>
<dbReference type="NCBIfam" id="NF006630">
    <property type="entry name" value="PRK09200.1"/>
    <property type="match status" value="1"/>
</dbReference>
<dbReference type="Gene3D" id="1.10.3060.10">
    <property type="entry name" value="Helical scaffold and wing domains of SecA"/>
    <property type="match status" value="1"/>
</dbReference>
<dbReference type="PROSITE" id="PS51194">
    <property type="entry name" value="HELICASE_CTER"/>
    <property type="match status" value="1"/>
</dbReference>
<dbReference type="Pfam" id="PF21090">
    <property type="entry name" value="P-loop_SecA"/>
    <property type="match status" value="1"/>
</dbReference>
<keyword evidence="12 14" id="KW-0811">Translocation</keyword>
<comment type="subcellular location">
    <subcellularLocation>
        <location evidence="14">Cell membrane</location>
        <topology evidence="14">Peripheral membrane protein</topology>
        <orientation evidence="14">Cytoplasmic side</orientation>
    </subcellularLocation>
    <subcellularLocation>
        <location evidence="14">Cytoplasm</location>
    </subcellularLocation>
    <text evidence="14">Distribution is 50-50.</text>
</comment>
<keyword evidence="10 14" id="KW-0653">Protein transport</keyword>
<evidence type="ECO:0000259" key="16">
    <source>
        <dbReference type="PROSITE" id="PS51192"/>
    </source>
</evidence>
<keyword evidence="3 14" id="KW-0813">Transport</keyword>
<keyword evidence="11 14" id="KW-1278">Translocase</keyword>
<dbReference type="InterPro" id="IPR044722">
    <property type="entry name" value="SecA_SF2_C"/>
</dbReference>
<evidence type="ECO:0000256" key="4">
    <source>
        <dbReference type="ARBA" id="ARBA00022475"/>
    </source>
</evidence>
<reference evidence="19" key="1">
    <citation type="journal article" date="2021" name="PeerJ">
        <title>Extensive microbial diversity within the chicken gut microbiome revealed by metagenomics and culture.</title>
        <authorList>
            <person name="Gilroy R."/>
            <person name="Ravi A."/>
            <person name="Getino M."/>
            <person name="Pursley I."/>
            <person name="Horton D.L."/>
            <person name="Alikhan N.F."/>
            <person name="Baker D."/>
            <person name="Gharbi K."/>
            <person name="Hall N."/>
            <person name="Watson M."/>
            <person name="Adriaenssens E.M."/>
            <person name="Foster-Nyarko E."/>
            <person name="Jarju S."/>
            <person name="Secka A."/>
            <person name="Antonio M."/>
            <person name="Oren A."/>
            <person name="Chaudhuri R.R."/>
            <person name="La Ragione R."/>
            <person name="Hildebrand F."/>
            <person name="Pallen M.J."/>
        </authorList>
    </citation>
    <scope>NUCLEOTIDE SEQUENCE</scope>
    <source>
        <strain evidence="19">ChiBcec1-1093</strain>
    </source>
</reference>
<dbReference type="Pfam" id="PF01043">
    <property type="entry name" value="SecA_PP_bind"/>
    <property type="match status" value="1"/>
</dbReference>
<dbReference type="NCBIfam" id="TIGR00963">
    <property type="entry name" value="secA"/>
    <property type="match status" value="1"/>
</dbReference>
<evidence type="ECO:0000313" key="20">
    <source>
        <dbReference type="Proteomes" id="UP000824101"/>
    </source>
</evidence>
<dbReference type="Pfam" id="PF07517">
    <property type="entry name" value="SecA_DEAD"/>
    <property type="match status" value="1"/>
</dbReference>
<dbReference type="EMBL" id="DXBC01000001">
    <property type="protein sequence ID" value="HIZ78174.1"/>
    <property type="molecule type" value="Genomic_DNA"/>
</dbReference>
<organism evidence="19 20">
    <name type="scientific">Candidatus Lachnoclostridium stercorigallinarum</name>
    <dbReference type="NCBI Taxonomy" id="2838634"/>
    <lineage>
        <taxon>Bacteria</taxon>
        <taxon>Bacillati</taxon>
        <taxon>Bacillota</taxon>
        <taxon>Clostridia</taxon>
        <taxon>Lachnospirales</taxon>
        <taxon>Lachnospiraceae</taxon>
    </lineage>
</organism>
<evidence type="ECO:0000256" key="13">
    <source>
        <dbReference type="ARBA" id="ARBA00023136"/>
    </source>
</evidence>
<dbReference type="InterPro" id="IPR011115">
    <property type="entry name" value="SecA_DEAD"/>
</dbReference>
<dbReference type="InterPro" id="IPR027417">
    <property type="entry name" value="P-loop_NTPase"/>
</dbReference>
<comment type="caution">
    <text evidence="19">The sequence shown here is derived from an EMBL/GenBank/DDBJ whole genome shotgun (WGS) entry which is preliminary data.</text>
</comment>
<gene>
    <name evidence="14 19" type="primary">secA</name>
    <name evidence="19" type="ORF">IAA17_00075</name>
</gene>
<dbReference type="InterPro" id="IPR001650">
    <property type="entry name" value="Helicase_C-like"/>
</dbReference>
<dbReference type="Gene3D" id="3.40.50.300">
    <property type="entry name" value="P-loop containing nucleotide triphosphate hydrolases"/>
    <property type="match status" value="3"/>
</dbReference>
<dbReference type="Pfam" id="PF07516">
    <property type="entry name" value="SecA_SW"/>
    <property type="match status" value="1"/>
</dbReference>
<comment type="function">
    <text evidence="14">Part of the Sec protein translocase complex. Interacts with the SecYEG preprotein conducting channel. Has a central role in coupling the hydrolysis of ATP to the transfer of proteins into and across the cell membrane, serving as an ATP-driven molecular motor driving the stepwise translocation of polypeptide chains across the membrane.</text>
</comment>
<evidence type="ECO:0000256" key="9">
    <source>
        <dbReference type="ARBA" id="ARBA00022840"/>
    </source>
</evidence>
<protein>
    <recommendedName>
        <fullName evidence="14 15">Protein translocase subunit SecA</fullName>
        <ecNumber evidence="14">7.4.2.8</ecNumber>
    </recommendedName>
</protein>
<dbReference type="PANTHER" id="PTHR30612">
    <property type="entry name" value="SECA INNER MEMBRANE COMPONENT OF SEC PROTEIN SECRETION SYSTEM"/>
    <property type="match status" value="1"/>
</dbReference>
<dbReference type="GO" id="GO:0046872">
    <property type="term" value="F:metal ion binding"/>
    <property type="evidence" value="ECO:0007669"/>
    <property type="project" value="UniProtKB-KW"/>
</dbReference>
<dbReference type="GO" id="GO:0017038">
    <property type="term" value="P:protein import"/>
    <property type="evidence" value="ECO:0007669"/>
    <property type="project" value="InterPro"/>
</dbReference>
<evidence type="ECO:0000259" key="17">
    <source>
        <dbReference type="PROSITE" id="PS51194"/>
    </source>
</evidence>
<comment type="cofactor">
    <cofactor evidence="1">
        <name>Zn(2+)</name>
        <dbReference type="ChEBI" id="CHEBI:29105"/>
    </cofactor>
</comment>
<dbReference type="InterPro" id="IPR014001">
    <property type="entry name" value="Helicase_ATP-bd"/>
</dbReference>
<feature type="binding site" evidence="14">
    <location>
        <begin position="103"/>
        <end position="107"/>
    </location>
    <ligand>
        <name>ATP</name>
        <dbReference type="ChEBI" id="CHEBI:30616"/>
    </ligand>
</feature>
<dbReference type="AlphaFoldDB" id="A0A9D2K5T8"/>
<evidence type="ECO:0000256" key="1">
    <source>
        <dbReference type="ARBA" id="ARBA00001947"/>
    </source>
</evidence>
<evidence type="ECO:0000256" key="2">
    <source>
        <dbReference type="ARBA" id="ARBA00007650"/>
    </source>
</evidence>
<sequence length="859" mass="97915">MNIIEKVFGTHSERELKLIYPIVDKIEALRPEMVELTDEELKDKTRQFKERLAAGETLDDILPEAFATVREAARRTLNMEHYRVQLIGGIVLHQGRIAEMRTGEGKTLVSTAPAYLNALAGKGVHIVTVNDYLAKRDAEWMGRVHEFLGLTVGVVLNSMSTEERKKAYACDITYVTNNELGFDYLRDNMAIYKEQMVLRDLDYAIIDEVDSVLIDEARTPLIISGQSGKSTKLYEVCDILARQLERGEESGEFSKIGAIMGEEIEETGDFIVNEKDKIVNLTEQGVRKVEEFFHIENLADPENLEIQHNIILALRANYLMFRDKDYVVKDDEVLIVDEFTGRIMPGRRYSDGLHQAIEAKEHVKVKRESKTLATITFQNFFNKFRKKAGMTGTALTEEKEFRNTYGMDAVAIPTNKPVIRVDHEDAVYKTKREKFNAVVNDIVATHEKGQPVLVGTITIETSEMLSRMLKKKGIPHKVLNAKYHELEAEIVADAGIHGAVTIATNMAGRGTDIKLDDEARALGGLKIIGTERHESRRIDNQLRGRSGRQGDPGESRFYISLEDDLMRLFGSERLMNMFNALGVPEGEQITHKMLSNAIEKAQMKIENNNYGIRENLLKYDEVNNEQREIIYAERRRVLDGGSMRDLILKMITDIVENAVDMCISDEQSAEKWDFKELNSLLLPIVPLEPLSYSDEIKGMKKNELKHDLKEKAIKLYEAKEAEFPDQEQIREIERVVLLKVIDNKWMSHIDDMDQLRQGIGLQAYGQRDPLIEYKMSAYEMFEGMTAAIQEDTVRILMHIRVEQKVEREPAAKVTGTNKDVSSVAEPKRREVKKIYPNDPCPCGSGKKYKQCCGRKLLQN</sequence>
<evidence type="ECO:0000313" key="19">
    <source>
        <dbReference type="EMBL" id="HIZ78174.1"/>
    </source>
</evidence>
<keyword evidence="5 14" id="KW-0963">Cytoplasm</keyword>
<evidence type="ECO:0000256" key="7">
    <source>
        <dbReference type="ARBA" id="ARBA00022741"/>
    </source>
</evidence>
<dbReference type="InterPro" id="IPR011130">
    <property type="entry name" value="SecA_preprotein_X-link_dom"/>
</dbReference>
<feature type="domain" description="Helicase C-terminal" evidence="17">
    <location>
        <begin position="422"/>
        <end position="606"/>
    </location>
</feature>
<dbReference type="CDD" id="cd18803">
    <property type="entry name" value="SF2_C_secA"/>
    <property type="match status" value="1"/>
</dbReference>
<dbReference type="GO" id="GO:0005829">
    <property type="term" value="C:cytosol"/>
    <property type="evidence" value="ECO:0007669"/>
    <property type="project" value="TreeGrafter"/>
</dbReference>
<dbReference type="Pfam" id="PF02810">
    <property type="entry name" value="SEC-C"/>
    <property type="match status" value="1"/>
</dbReference>
<keyword evidence="13 14" id="KW-0472">Membrane</keyword>
<dbReference type="GO" id="GO:0065002">
    <property type="term" value="P:intracellular protein transmembrane transport"/>
    <property type="evidence" value="ECO:0007669"/>
    <property type="project" value="UniProtKB-UniRule"/>
</dbReference>
<dbReference type="SUPFAM" id="SSF81767">
    <property type="entry name" value="Pre-protein crosslinking domain of SecA"/>
    <property type="match status" value="1"/>
</dbReference>
<evidence type="ECO:0000256" key="10">
    <source>
        <dbReference type="ARBA" id="ARBA00022927"/>
    </source>
</evidence>
<feature type="domain" description="Helicase ATP-binding" evidence="16">
    <location>
        <begin position="87"/>
        <end position="225"/>
    </location>
</feature>
<evidence type="ECO:0000256" key="12">
    <source>
        <dbReference type="ARBA" id="ARBA00023010"/>
    </source>
</evidence>
<dbReference type="PANTHER" id="PTHR30612:SF0">
    <property type="entry name" value="CHLOROPLAST PROTEIN-TRANSPORTING ATPASE"/>
    <property type="match status" value="1"/>
</dbReference>
<dbReference type="GO" id="GO:0006605">
    <property type="term" value="P:protein targeting"/>
    <property type="evidence" value="ECO:0007669"/>
    <property type="project" value="UniProtKB-UniRule"/>
</dbReference>
<evidence type="ECO:0000256" key="8">
    <source>
        <dbReference type="ARBA" id="ARBA00022833"/>
    </source>
</evidence>
<dbReference type="PROSITE" id="PS01312">
    <property type="entry name" value="SECA"/>
    <property type="match status" value="1"/>
</dbReference>
<dbReference type="Gene3D" id="3.90.1440.10">
    <property type="entry name" value="SecA, preprotein cross-linking domain"/>
    <property type="match status" value="1"/>
</dbReference>
<feature type="domain" description="SecA family profile" evidence="18">
    <location>
        <begin position="1"/>
        <end position="590"/>
    </location>
</feature>
<dbReference type="PROSITE" id="PS51196">
    <property type="entry name" value="SECA_MOTOR_DEAD"/>
    <property type="match status" value="1"/>
</dbReference>
<evidence type="ECO:0000256" key="14">
    <source>
        <dbReference type="HAMAP-Rule" id="MF_01382"/>
    </source>
</evidence>
<evidence type="ECO:0000259" key="18">
    <source>
        <dbReference type="PROSITE" id="PS51196"/>
    </source>
</evidence>
<dbReference type="GO" id="GO:0005524">
    <property type="term" value="F:ATP binding"/>
    <property type="evidence" value="ECO:0007669"/>
    <property type="project" value="UniProtKB-UniRule"/>
</dbReference>
<dbReference type="SMART" id="SM00957">
    <property type="entry name" value="SecA_DEAD"/>
    <property type="match status" value="1"/>
</dbReference>
<evidence type="ECO:0000256" key="5">
    <source>
        <dbReference type="ARBA" id="ARBA00022490"/>
    </source>
</evidence>
<dbReference type="InterPro" id="IPR014018">
    <property type="entry name" value="SecA_motor_DEAD"/>
</dbReference>
<dbReference type="GO" id="GO:0005886">
    <property type="term" value="C:plasma membrane"/>
    <property type="evidence" value="ECO:0007669"/>
    <property type="project" value="UniProtKB-SubCell"/>
</dbReference>
<evidence type="ECO:0000256" key="11">
    <source>
        <dbReference type="ARBA" id="ARBA00022967"/>
    </source>
</evidence>
<feature type="binding site" evidence="14">
    <location>
        <position position="85"/>
    </location>
    <ligand>
        <name>ATP</name>
        <dbReference type="ChEBI" id="CHEBI:30616"/>
    </ligand>
</feature>
<dbReference type="SUPFAM" id="SSF81886">
    <property type="entry name" value="Helical scaffold and wing domains of SecA"/>
    <property type="match status" value="1"/>
</dbReference>
<name>A0A9D2K5T8_9FIRM</name>
<dbReference type="InterPro" id="IPR036266">
    <property type="entry name" value="SecA_Wing/Scaffold_sf"/>
</dbReference>
<evidence type="ECO:0000256" key="3">
    <source>
        <dbReference type="ARBA" id="ARBA00022448"/>
    </source>
</evidence>
<dbReference type="InterPro" id="IPR011116">
    <property type="entry name" value="SecA_Wing/Scaffold"/>
</dbReference>
<feature type="binding site" evidence="14">
    <location>
        <position position="512"/>
    </location>
    <ligand>
        <name>ATP</name>
        <dbReference type="ChEBI" id="CHEBI:30616"/>
    </ligand>
</feature>
<dbReference type="InterPro" id="IPR004027">
    <property type="entry name" value="SEC_C_motif"/>
</dbReference>
<accession>A0A9D2K5T8</accession>
<dbReference type="GO" id="GO:0043952">
    <property type="term" value="P:protein transport by the Sec complex"/>
    <property type="evidence" value="ECO:0007669"/>
    <property type="project" value="TreeGrafter"/>
</dbReference>
<dbReference type="FunFam" id="3.40.50.300:FF:000334">
    <property type="entry name" value="Protein translocase subunit SecA"/>
    <property type="match status" value="1"/>
</dbReference>
<evidence type="ECO:0000256" key="6">
    <source>
        <dbReference type="ARBA" id="ARBA00022723"/>
    </source>
</evidence>
<dbReference type="NCBIfam" id="NF009538">
    <property type="entry name" value="PRK12904.1"/>
    <property type="match status" value="1"/>
</dbReference>
<dbReference type="InterPro" id="IPR000185">
    <property type="entry name" value="SecA"/>
</dbReference>
<dbReference type="FunFam" id="3.90.1440.10:FF:000001">
    <property type="entry name" value="Preprotein translocase subunit SecA"/>
    <property type="match status" value="1"/>
</dbReference>
<dbReference type="CDD" id="cd17928">
    <property type="entry name" value="DEXDc_SecA"/>
    <property type="match status" value="1"/>
</dbReference>
<dbReference type="HAMAP" id="MF_01382">
    <property type="entry name" value="SecA"/>
    <property type="match status" value="1"/>
</dbReference>
<dbReference type="SMART" id="SM00958">
    <property type="entry name" value="SecA_PP_bind"/>
    <property type="match status" value="1"/>
</dbReference>
<dbReference type="GO" id="GO:0031522">
    <property type="term" value="C:cell envelope Sec protein transport complex"/>
    <property type="evidence" value="ECO:0007669"/>
    <property type="project" value="TreeGrafter"/>
</dbReference>
<evidence type="ECO:0000256" key="15">
    <source>
        <dbReference type="RuleBase" id="RU003874"/>
    </source>
</evidence>
<dbReference type="EC" id="7.4.2.8" evidence="14"/>
<comment type="subunit">
    <text evidence="14">Monomer and homodimer. Part of the essential Sec protein translocation apparatus which comprises SecA, SecYEG and auxiliary proteins SecDF. Other proteins may also be involved.</text>
</comment>
<dbReference type="InterPro" id="IPR036670">
    <property type="entry name" value="SecA_X-link_sf"/>
</dbReference>
<dbReference type="PRINTS" id="PR00906">
    <property type="entry name" value="SECA"/>
</dbReference>
<dbReference type="Proteomes" id="UP000824101">
    <property type="component" value="Unassembled WGS sequence"/>
</dbReference>
<keyword evidence="7 14" id="KW-0547">Nucleotide-binding</keyword>
<proteinExistence type="inferred from homology"/>